<dbReference type="Proteomes" id="UP000652761">
    <property type="component" value="Unassembled WGS sequence"/>
</dbReference>
<evidence type="ECO:0000313" key="1">
    <source>
        <dbReference type="EMBL" id="MQM22005.1"/>
    </source>
</evidence>
<reference evidence="1" key="1">
    <citation type="submission" date="2017-07" db="EMBL/GenBank/DDBJ databases">
        <title>Taro Niue Genome Assembly and Annotation.</title>
        <authorList>
            <person name="Atibalentja N."/>
            <person name="Keating K."/>
            <person name="Fields C.J."/>
        </authorList>
    </citation>
    <scope>NUCLEOTIDE SEQUENCE</scope>
    <source>
        <strain evidence="1">Niue_2</strain>
        <tissue evidence="1">Leaf</tissue>
    </source>
</reference>
<evidence type="ECO:0000313" key="2">
    <source>
        <dbReference type="Proteomes" id="UP000652761"/>
    </source>
</evidence>
<dbReference type="EMBL" id="NMUH01011953">
    <property type="protein sequence ID" value="MQM22005.1"/>
    <property type="molecule type" value="Genomic_DNA"/>
</dbReference>
<organism evidence="1 2">
    <name type="scientific">Colocasia esculenta</name>
    <name type="common">Wild taro</name>
    <name type="synonym">Arum esculentum</name>
    <dbReference type="NCBI Taxonomy" id="4460"/>
    <lineage>
        <taxon>Eukaryota</taxon>
        <taxon>Viridiplantae</taxon>
        <taxon>Streptophyta</taxon>
        <taxon>Embryophyta</taxon>
        <taxon>Tracheophyta</taxon>
        <taxon>Spermatophyta</taxon>
        <taxon>Magnoliopsida</taxon>
        <taxon>Liliopsida</taxon>
        <taxon>Araceae</taxon>
        <taxon>Aroideae</taxon>
        <taxon>Colocasieae</taxon>
        <taxon>Colocasia</taxon>
    </lineage>
</organism>
<gene>
    <name evidence="1" type="ORF">Taro_055052</name>
</gene>
<dbReference type="AlphaFoldDB" id="A0A843XT13"/>
<name>A0A843XT13_COLES</name>
<proteinExistence type="predicted"/>
<sequence>MLLWLDPGCGSWRCSSCFRIRRLARAKQMLVCRVAPLVERYDTCLWLLSTLCWLVVNSSEVLPEFLSVGSGGGVRCRTVVVAIRCAMRC</sequence>
<protein>
    <submittedName>
        <fullName evidence="1">Uncharacterized protein</fullName>
    </submittedName>
</protein>
<keyword evidence="2" id="KW-1185">Reference proteome</keyword>
<accession>A0A843XT13</accession>
<comment type="caution">
    <text evidence="1">The sequence shown here is derived from an EMBL/GenBank/DDBJ whole genome shotgun (WGS) entry which is preliminary data.</text>
</comment>